<protein>
    <submittedName>
        <fullName evidence="1">Uncharacterized protein</fullName>
    </submittedName>
</protein>
<gene>
    <name evidence="1" type="ORF">GRFL_0081</name>
</gene>
<dbReference type="AlphaFoldDB" id="A0A1L7I0X5"/>
<evidence type="ECO:0000313" key="1">
    <source>
        <dbReference type="EMBL" id="APU66805.1"/>
    </source>
</evidence>
<dbReference type="EMBL" id="CP016359">
    <property type="protein sequence ID" value="APU66805.1"/>
    <property type="molecule type" value="Genomic_DNA"/>
</dbReference>
<dbReference type="STRING" id="1229726.GRFL_0081"/>
<accession>A0A1L7I0X5</accession>
<dbReference type="KEGG" id="gfl:GRFL_0081"/>
<sequence>MILPYIQFLLLFAGLFLVTRNIFSYFEKKFDFFSKDMMWCVYVYHLLFGLIYYLYALSNPSDSKKYFSSTLSTSKSWEHFLGTETSFIKFISYPFINYLNFSYEMMMLLFTWIGFLGFLFAYLFFKENINLKVTIFKNINLLTLILFLPNMHFWSASLGKGAIIFSGLMLFAYTLNKPEKRILPMAFAAILVFAVRPHIFFFLVLALLYGVFFGKNQLPLKVKLGGILILVASLFLLQDKILGVVKLSDSNNLIQDFLAFASKRSGDLSEATSGLHMANYSILEKVCSFWFRPLFFDAPGILGVFVSIENLVYIILFSRLFKLDFFKFWKSANSNVKMSMVLFLGTSLAMTFIMSNLGIMIRQKSMIMYFLLFVVYYFQAHSNGIPARKKAEVVNK</sequence>
<keyword evidence="2" id="KW-1185">Reference proteome</keyword>
<organism evidence="1 2">
    <name type="scientific">Christiangramia flava JLT2011</name>
    <dbReference type="NCBI Taxonomy" id="1229726"/>
    <lineage>
        <taxon>Bacteria</taxon>
        <taxon>Pseudomonadati</taxon>
        <taxon>Bacteroidota</taxon>
        <taxon>Flavobacteriia</taxon>
        <taxon>Flavobacteriales</taxon>
        <taxon>Flavobacteriaceae</taxon>
        <taxon>Christiangramia</taxon>
    </lineage>
</organism>
<name>A0A1L7I0X5_9FLAO</name>
<proteinExistence type="predicted"/>
<dbReference type="Proteomes" id="UP000186230">
    <property type="component" value="Chromosome"/>
</dbReference>
<evidence type="ECO:0000313" key="2">
    <source>
        <dbReference type="Proteomes" id="UP000186230"/>
    </source>
</evidence>
<reference evidence="1 2" key="1">
    <citation type="submission" date="2016-07" db="EMBL/GenBank/DDBJ databases">
        <title>Multi-omics approach to identify versatile polysaccharide utilization systems of a marine flavobacterium Gramella flava.</title>
        <authorList>
            <person name="Tang K."/>
        </authorList>
    </citation>
    <scope>NUCLEOTIDE SEQUENCE [LARGE SCALE GENOMIC DNA]</scope>
    <source>
        <strain evidence="1 2">JLT2011</strain>
    </source>
</reference>